<proteinExistence type="predicted"/>
<dbReference type="Proteomes" id="UP000193067">
    <property type="component" value="Unassembled WGS sequence"/>
</dbReference>
<reference evidence="3 4" key="1">
    <citation type="journal article" date="2015" name="Biotechnol. Biofuels">
        <title>Enhanced degradation of softwood versus hardwood by the white-rot fungus Pycnoporus coccineus.</title>
        <authorList>
            <person name="Couturier M."/>
            <person name="Navarro D."/>
            <person name="Chevret D."/>
            <person name="Henrissat B."/>
            <person name="Piumi F."/>
            <person name="Ruiz-Duenas F.J."/>
            <person name="Martinez A.T."/>
            <person name="Grigoriev I.V."/>
            <person name="Riley R."/>
            <person name="Lipzen A."/>
            <person name="Berrin J.G."/>
            <person name="Master E.R."/>
            <person name="Rosso M.N."/>
        </authorList>
    </citation>
    <scope>NUCLEOTIDE SEQUENCE [LARGE SCALE GENOMIC DNA]</scope>
    <source>
        <strain evidence="3 4">BRFM310</strain>
    </source>
</reference>
<organism evidence="3 4">
    <name type="scientific">Trametes coccinea (strain BRFM310)</name>
    <name type="common">Pycnoporus coccineus</name>
    <dbReference type="NCBI Taxonomy" id="1353009"/>
    <lineage>
        <taxon>Eukaryota</taxon>
        <taxon>Fungi</taxon>
        <taxon>Dikarya</taxon>
        <taxon>Basidiomycota</taxon>
        <taxon>Agaricomycotina</taxon>
        <taxon>Agaricomycetes</taxon>
        <taxon>Polyporales</taxon>
        <taxon>Polyporaceae</taxon>
        <taxon>Trametes</taxon>
    </lineage>
</organism>
<dbReference type="STRING" id="1353009.A0A1Y2IK85"/>
<name>A0A1Y2IK85_TRAC3</name>
<protein>
    <recommendedName>
        <fullName evidence="2">JmjC domain-containing protein</fullName>
    </recommendedName>
</protein>
<dbReference type="OrthoDB" id="298344at2759"/>
<evidence type="ECO:0000313" key="3">
    <source>
        <dbReference type="EMBL" id="OSD01547.1"/>
    </source>
</evidence>
<evidence type="ECO:0000259" key="2">
    <source>
        <dbReference type="PROSITE" id="PS51184"/>
    </source>
</evidence>
<evidence type="ECO:0000256" key="1">
    <source>
        <dbReference type="SAM" id="MobiDB-lite"/>
    </source>
</evidence>
<feature type="compositionally biased region" description="Polar residues" evidence="1">
    <location>
        <begin position="25"/>
        <end position="36"/>
    </location>
</feature>
<dbReference type="EMBL" id="KZ084110">
    <property type="protein sequence ID" value="OSD01547.1"/>
    <property type="molecule type" value="Genomic_DNA"/>
</dbReference>
<dbReference type="InterPro" id="IPR050910">
    <property type="entry name" value="JMJD6_ArgDemeth/LysHydrox"/>
</dbReference>
<evidence type="ECO:0000313" key="4">
    <source>
        <dbReference type="Proteomes" id="UP000193067"/>
    </source>
</evidence>
<dbReference type="PANTHER" id="PTHR12480">
    <property type="entry name" value="ARGININE DEMETHYLASE AND LYSYL-HYDROXYLASE JMJD"/>
    <property type="match status" value="1"/>
</dbReference>
<keyword evidence="4" id="KW-1185">Reference proteome</keyword>
<dbReference type="AlphaFoldDB" id="A0A1Y2IK85"/>
<accession>A0A1Y2IK85</accession>
<dbReference type="Pfam" id="PF02373">
    <property type="entry name" value="JmjC"/>
    <property type="match status" value="1"/>
</dbReference>
<dbReference type="GO" id="GO:0005737">
    <property type="term" value="C:cytoplasm"/>
    <property type="evidence" value="ECO:0007669"/>
    <property type="project" value="TreeGrafter"/>
</dbReference>
<dbReference type="SUPFAM" id="SSF51197">
    <property type="entry name" value="Clavaminate synthase-like"/>
    <property type="match status" value="1"/>
</dbReference>
<dbReference type="SMART" id="SM00558">
    <property type="entry name" value="JmjC"/>
    <property type="match status" value="1"/>
</dbReference>
<dbReference type="Gene3D" id="2.60.120.650">
    <property type="entry name" value="Cupin"/>
    <property type="match status" value="1"/>
</dbReference>
<feature type="region of interest" description="Disordered" evidence="1">
    <location>
        <begin position="14"/>
        <end position="102"/>
    </location>
</feature>
<dbReference type="InterPro" id="IPR003347">
    <property type="entry name" value="JmjC_dom"/>
</dbReference>
<feature type="domain" description="JmjC" evidence="2">
    <location>
        <begin position="238"/>
        <end position="388"/>
    </location>
</feature>
<dbReference type="PANTHER" id="PTHR12480:SF35">
    <property type="entry name" value="TRANSCRIPTION FACTOR JUMONJI, JMJC DOMAIN-CONTAINING PROTEIN"/>
    <property type="match status" value="1"/>
</dbReference>
<dbReference type="PROSITE" id="PS51184">
    <property type="entry name" value="JMJC"/>
    <property type="match status" value="1"/>
</dbReference>
<gene>
    <name evidence="3" type="ORF">PYCCODRAFT_1445553</name>
</gene>
<sequence length="634" mass="70832">MSLEGYREKLAQGCTQLVPLGRPNASRSSLPTSQAPKSPIQPKEGKTAGTESTRPPSPPRLNMSIGPPLTTPRSPRPLPREVQTKSSGSIPPHPPPRITSKDWSVPVLCSRYESFQEVRRVSALSPPEVLAKALEEYEQDGLPLIISDWHRHPKWPQDIFNLEWLIRTSGNSEIHVRNLHNREDQSMTLSEFVKKSQSQSRYAVPGETERLYWKDADCPPEWKDWLLHSGAIPTSVLPASPDDYLGYLFPSEAVESLLCYMGIGDTYTASHKDLCASSGHNLMCFAEENASSFWFMTASNDAPRVAEYFQRKLKQELDWETHVTTVEELGNAPTTVYVAEQKVGDLVLVPSRSCHQVVNAGGLAMKTSWSRMTLDNLDKALHCELPVYRRVCRPEQYRVKTILYRSMLHLTKVLEQGVADPEPDFSAPSPDQSSQKLAECGRKLKRLVQLFDEVLREEYSSTHADMEHTVPYKSSTGWKVADGLAADDSGAGSSSSSGGRLILCPPADQLKRQEEHYERSRNMSYTLACDFCGADIFQSFFECNHCRKPEAGSEAQVGDGLLICPGCYVEGRSCHCERLEPIQCRPFDTLLLDRNVAAKVLSCVLPPEAHLEPLEKSTHEQFLRVRGSLHASPA</sequence>